<gene>
    <name evidence="2" type="ORF">GCM10025867_23770</name>
</gene>
<dbReference type="Pfam" id="PF13398">
    <property type="entry name" value="Peptidase_M50B"/>
    <property type="match status" value="1"/>
</dbReference>
<reference evidence="3" key="1">
    <citation type="journal article" date="2019" name="Int. J. Syst. Evol. Microbiol.">
        <title>The Global Catalogue of Microorganisms (GCM) 10K type strain sequencing project: providing services to taxonomists for standard genome sequencing and annotation.</title>
        <authorList>
            <consortium name="The Broad Institute Genomics Platform"/>
            <consortium name="The Broad Institute Genome Sequencing Center for Infectious Disease"/>
            <person name="Wu L."/>
            <person name="Ma J."/>
        </authorList>
    </citation>
    <scope>NUCLEOTIDE SEQUENCE [LARGE SCALE GENOMIC DNA]</scope>
    <source>
        <strain evidence="3">NBRC 108728</strain>
    </source>
</reference>
<dbReference type="EMBL" id="AP027732">
    <property type="protein sequence ID" value="BDZ50136.1"/>
    <property type="molecule type" value="Genomic_DNA"/>
</dbReference>
<feature type="transmembrane region" description="Helical" evidence="1">
    <location>
        <begin position="164"/>
        <end position="183"/>
    </location>
</feature>
<dbReference type="InterPro" id="IPR049500">
    <property type="entry name" value="Peptidase_M50B-like"/>
</dbReference>
<dbReference type="RefSeq" id="WP_286343237.1">
    <property type="nucleotide sequence ID" value="NZ_AP027732.1"/>
</dbReference>
<accession>A0ABN6XZE8</accession>
<feature type="transmembrane region" description="Helical" evidence="1">
    <location>
        <begin position="140"/>
        <end position="158"/>
    </location>
</feature>
<evidence type="ECO:0000313" key="2">
    <source>
        <dbReference type="EMBL" id="BDZ50136.1"/>
    </source>
</evidence>
<feature type="transmembrane region" description="Helical" evidence="1">
    <location>
        <begin position="17"/>
        <end position="36"/>
    </location>
</feature>
<name>A0ABN6XZE8_9MICO</name>
<keyword evidence="1" id="KW-0472">Membrane</keyword>
<evidence type="ECO:0000256" key="1">
    <source>
        <dbReference type="SAM" id="Phobius"/>
    </source>
</evidence>
<keyword evidence="1" id="KW-0812">Transmembrane</keyword>
<organism evidence="2 3">
    <name type="scientific">Frondihabitans sucicola</name>
    <dbReference type="NCBI Taxonomy" id="1268041"/>
    <lineage>
        <taxon>Bacteria</taxon>
        <taxon>Bacillati</taxon>
        <taxon>Actinomycetota</taxon>
        <taxon>Actinomycetes</taxon>
        <taxon>Micrococcales</taxon>
        <taxon>Microbacteriaceae</taxon>
        <taxon>Frondihabitans</taxon>
    </lineage>
</organism>
<protein>
    <submittedName>
        <fullName evidence="2">Membrane protein</fullName>
    </submittedName>
</protein>
<sequence>MDTLTALWSRVTQTSEALTIPMLVGSLVVGALLVLLPGTWHTVRHAVTVVHEGGHGVAAVISGRRLTGIRLHSDTSGLTVSKGPRTGFGMVLTLLAGYTAPALAALGAAWMLSRGYSAGLLWALLLVLALMLIQIRNWFGLWVILIGAAIVVGVTWLATPQWQLVFGHVVTVILALGALRASIELQSSRRRTRSGQSDADQLARLTHVPGLVWVFVFVLVALVCAIADAWMLVPQGLLTRA</sequence>
<feature type="transmembrane region" description="Helical" evidence="1">
    <location>
        <begin position="211"/>
        <end position="233"/>
    </location>
</feature>
<dbReference type="Proteomes" id="UP001321486">
    <property type="component" value="Chromosome"/>
</dbReference>
<keyword evidence="3" id="KW-1185">Reference proteome</keyword>
<keyword evidence="1" id="KW-1133">Transmembrane helix</keyword>
<feature type="transmembrane region" description="Helical" evidence="1">
    <location>
        <begin position="116"/>
        <end position="133"/>
    </location>
</feature>
<proteinExistence type="predicted"/>
<feature type="transmembrane region" description="Helical" evidence="1">
    <location>
        <begin position="88"/>
        <end position="110"/>
    </location>
</feature>
<evidence type="ECO:0000313" key="3">
    <source>
        <dbReference type="Proteomes" id="UP001321486"/>
    </source>
</evidence>